<dbReference type="InterPro" id="IPR036241">
    <property type="entry name" value="NSFL1C_SEP_dom_sf"/>
</dbReference>
<feature type="domain" description="Ubiquitin-like" evidence="11">
    <location>
        <begin position="553"/>
        <end position="632"/>
    </location>
</feature>
<feature type="domain" description="SEP" evidence="12">
    <location>
        <begin position="230"/>
        <end position="294"/>
    </location>
</feature>
<name>A0A834XRD1_APHGI</name>
<evidence type="ECO:0000313" key="13">
    <source>
        <dbReference type="EMBL" id="KAF7991163.1"/>
    </source>
</evidence>
<evidence type="ECO:0000259" key="12">
    <source>
        <dbReference type="PROSITE" id="PS51399"/>
    </source>
</evidence>
<dbReference type="SUPFAM" id="SSF54236">
    <property type="entry name" value="Ubiquitin-like"/>
    <property type="match status" value="1"/>
</dbReference>
<proteinExistence type="predicted"/>
<dbReference type="PANTHER" id="PTHR23333:SF4">
    <property type="entry name" value="UBX DOMAIN-CONTAINING PROTEIN 11"/>
    <property type="match status" value="1"/>
</dbReference>
<evidence type="ECO:0000256" key="8">
    <source>
        <dbReference type="ARBA" id="ARBA00075811"/>
    </source>
</evidence>
<keyword evidence="14" id="KW-1185">Reference proteome</keyword>
<dbReference type="Pfam" id="PF08059">
    <property type="entry name" value="SEP"/>
    <property type="match status" value="1"/>
</dbReference>
<dbReference type="AlphaFoldDB" id="A0A834XRD1"/>
<dbReference type="OrthoDB" id="25887at2759"/>
<gene>
    <name evidence="13" type="ORF">HCN44_002725</name>
</gene>
<reference evidence="13 14" key="1">
    <citation type="submission" date="2020-08" db="EMBL/GenBank/DDBJ databases">
        <title>Aphidius gifuensis genome sequencing and assembly.</title>
        <authorList>
            <person name="Du Z."/>
        </authorList>
    </citation>
    <scope>NUCLEOTIDE SEQUENCE [LARGE SCALE GENOMIC DNA]</scope>
    <source>
        <strain evidence="13">YNYX2018</strain>
        <tissue evidence="13">Adults</tissue>
    </source>
</reference>
<dbReference type="InterPro" id="IPR000626">
    <property type="entry name" value="Ubiquitin-like_dom"/>
</dbReference>
<dbReference type="PROSITE" id="PS51399">
    <property type="entry name" value="SEP"/>
    <property type="match status" value="1"/>
</dbReference>
<dbReference type="PROSITE" id="PS50053">
    <property type="entry name" value="UBIQUITIN_2"/>
    <property type="match status" value="1"/>
</dbReference>
<keyword evidence="2" id="KW-0963">Cytoplasm</keyword>
<evidence type="ECO:0000256" key="3">
    <source>
        <dbReference type="ARBA" id="ARBA00023054"/>
    </source>
</evidence>
<dbReference type="InterPro" id="IPR012989">
    <property type="entry name" value="SEP_domain"/>
</dbReference>
<keyword evidence="4" id="KW-0206">Cytoskeleton</keyword>
<feature type="coiled-coil region" evidence="10">
    <location>
        <begin position="88"/>
        <end position="115"/>
    </location>
</feature>
<comment type="function">
    <text evidence="5">May be involved in the reorganization of actin cytoskeleton mediated by RND1, RND2 and RND3. Promotes RHOA activation mediated by GNA12 and GNA13.</text>
</comment>
<dbReference type="Gene3D" id="3.30.420.210">
    <property type="entry name" value="SEP domain"/>
    <property type="match status" value="1"/>
</dbReference>
<dbReference type="PANTHER" id="PTHR23333">
    <property type="entry name" value="UBX DOMAIN CONTAINING PROTEIN"/>
    <property type="match status" value="1"/>
</dbReference>
<evidence type="ECO:0000259" key="11">
    <source>
        <dbReference type="PROSITE" id="PS50053"/>
    </source>
</evidence>
<sequence>MQMSLSSSISDVISAMIYHNRYKNNTIILEDSNITLNCLNNYRSKMSGIDLTSKKLLNISRPDIGKVEKEGELIGMLSKQLYLAGNQMQRMQVVLKKAEDRLKTKDVEIGRLKRKVREWEINFKNQNIIHKKELQKQQLQIDNADYIHKKYIKLETKIFEMEKFLSDYGLVWVGEKKSKGTLKNSEDLPNDIIKKYYSKIISNIEDLNLSVGKGEMHVCHNQGGAVFKSPSCMTLKFYKNGLIVKKGKLRSYNSSQTKSFIQDILDGYFPSELQRDYPNGVPFKVEDHRMENYLGDGANYPGHGYQLGKQSLSQIRQLALSSQVKIIPKVKSTPDAKQSWNINNLNCSSRPSLTARDRPETHEGTYDLPKTSSARLIDFGLSNLRSQILASHNNNCSDSHLRSHMNAEFSLSTKTDKRIPMIPQSTECILPIKEQHCNVPEKLSNISPKKNKTCRISSIERTTFSTPVSRQSGTCNNRIRSRSASLTGNSIKPRSPLRLNTNDNLIVTSKNIKTSKNKNGKLRISKSMTLNKNKCELPLVREINSASDKFGELRLKVRSMNGSTVYLVHLTPDDTVARLYQLLDTAVNFRKRPTVGYKILISGYSPKRLDHFGFTLRDYGISRDCVLHLVND</sequence>
<dbReference type="GO" id="GO:0005856">
    <property type="term" value="C:cytoskeleton"/>
    <property type="evidence" value="ECO:0007669"/>
    <property type="project" value="UniProtKB-SubCell"/>
</dbReference>
<dbReference type="InterPro" id="IPR029071">
    <property type="entry name" value="Ubiquitin-like_domsf"/>
</dbReference>
<dbReference type="GO" id="GO:0043161">
    <property type="term" value="P:proteasome-mediated ubiquitin-dependent protein catabolic process"/>
    <property type="evidence" value="ECO:0007669"/>
    <property type="project" value="TreeGrafter"/>
</dbReference>
<protein>
    <recommendedName>
        <fullName evidence="7">UBX domain-containing protein 11</fullName>
    </recommendedName>
    <alternativeName>
        <fullName evidence="9">Socius</fullName>
    </alternativeName>
    <alternativeName>
        <fullName evidence="8">UBX domain-containing protein 5</fullName>
    </alternativeName>
</protein>
<evidence type="ECO:0000256" key="7">
    <source>
        <dbReference type="ARBA" id="ARBA00073759"/>
    </source>
</evidence>
<evidence type="ECO:0000256" key="4">
    <source>
        <dbReference type="ARBA" id="ARBA00023212"/>
    </source>
</evidence>
<dbReference type="GO" id="GO:0043130">
    <property type="term" value="F:ubiquitin binding"/>
    <property type="evidence" value="ECO:0007669"/>
    <property type="project" value="TreeGrafter"/>
</dbReference>
<evidence type="ECO:0000256" key="1">
    <source>
        <dbReference type="ARBA" id="ARBA00004245"/>
    </source>
</evidence>
<evidence type="ECO:0000256" key="6">
    <source>
        <dbReference type="ARBA" id="ARBA00062345"/>
    </source>
</evidence>
<evidence type="ECO:0000256" key="2">
    <source>
        <dbReference type="ARBA" id="ARBA00022490"/>
    </source>
</evidence>
<keyword evidence="3 10" id="KW-0175">Coiled coil</keyword>
<evidence type="ECO:0000256" key="10">
    <source>
        <dbReference type="SAM" id="Coils"/>
    </source>
</evidence>
<accession>A0A834XRD1</accession>
<comment type="subcellular location">
    <subcellularLocation>
        <location evidence="1">Cytoplasm</location>
        <location evidence="1">Cytoskeleton</location>
    </subcellularLocation>
</comment>
<dbReference type="FunFam" id="3.30.420.210:FF:000003">
    <property type="entry name" value="UBX domain protein 11"/>
    <property type="match status" value="1"/>
</dbReference>
<dbReference type="Proteomes" id="UP000639338">
    <property type="component" value="Unassembled WGS sequence"/>
</dbReference>
<evidence type="ECO:0000256" key="5">
    <source>
        <dbReference type="ARBA" id="ARBA00059434"/>
    </source>
</evidence>
<comment type="subunit">
    <text evidence="6">Interacts with GNA12, GNA13, RND1, RND2 and RND3.</text>
</comment>
<organism evidence="13 14">
    <name type="scientific">Aphidius gifuensis</name>
    <name type="common">Parasitoid wasp</name>
    <dbReference type="NCBI Taxonomy" id="684658"/>
    <lineage>
        <taxon>Eukaryota</taxon>
        <taxon>Metazoa</taxon>
        <taxon>Ecdysozoa</taxon>
        <taxon>Arthropoda</taxon>
        <taxon>Hexapoda</taxon>
        <taxon>Insecta</taxon>
        <taxon>Pterygota</taxon>
        <taxon>Neoptera</taxon>
        <taxon>Endopterygota</taxon>
        <taxon>Hymenoptera</taxon>
        <taxon>Apocrita</taxon>
        <taxon>Ichneumonoidea</taxon>
        <taxon>Braconidae</taxon>
        <taxon>Aphidiinae</taxon>
        <taxon>Aphidius</taxon>
    </lineage>
</organism>
<comment type="caution">
    <text evidence="13">The sequence shown here is derived from an EMBL/GenBank/DDBJ whole genome shotgun (WGS) entry which is preliminary data.</text>
</comment>
<evidence type="ECO:0000256" key="9">
    <source>
        <dbReference type="ARBA" id="ARBA00081109"/>
    </source>
</evidence>
<dbReference type="EMBL" id="JACMRX010000004">
    <property type="protein sequence ID" value="KAF7991163.1"/>
    <property type="molecule type" value="Genomic_DNA"/>
</dbReference>
<evidence type="ECO:0000313" key="14">
    <source>
        <dbReference type="Proteomes" id="UP000639338"/>
    </source>
</evidence>
<dbReference type="SUPFAM" id="SSF102848">
    <property type="entry name" value="NSFL1 (p97 ATPase) cofactor p47, SEP domain"/>
    <property type="match status" value="1"/>
</dbReference>